<dbReference type="EMBL" id="AOIJ01000054">
    <property type="protein sequence ID" value="ELY78844.1"/>
    <property type="molecule type" value="Genomic_DNA"/>
</dbReference>
<proteinExistence type="predicted"/>
<comment type="caution">
    <text evidence="1">The sequence shown here is derived from an EMBL/GenBank/DDBJ whole genome shotgun (WGS) entry which is preliminary data.</text>
</comment>
<gene>
    <name evidence="1" type="ORF">C486_12745</name>
</gene>
<reference evidence="1 2" key="1">
    <citation type="journal article" date="2014" name="PLoS Genet.">
        <title>Phylogenetically driven sequencing of extremely halophilic archaea reveals strategies for static and dynamic osmo-response.</title>
        <authorList>
            <person name="Becker E.A."/>
            <person name="Seitzer P.M."/>
            <person name="Tritt A."/>
            <person name="Larsen D."/>
            <person name="Krusor M."/>
            <person name="Yao A.I."/>
            <person name="Wu D."/>
            <person name="Madern D."/>
            <person name="Eisen J.A."/>
            <person name="Darling A.E."/>
            <person name="Facciotti M.T."/>
        </authorList>
    </citation>
    <scope>NUCLEOTIDE SEQUENCE [LARGE SCALE GENOMIC DNA]</scope>
    <source>
        <strain evidence="1 2">JCM 14663</strain>
    </source>
</reference>
<sequence>MSTHSERTRIAVRCENCGAILVAEIERDGSVRPLVPSVNCICGDGAFT</sequence>
<dbReference type="PATRIC" id="fig|1230459.4.peg.2541"/>
<dbReference type="AlphaFoldDB" id="L9YXJ4"/>
<accession>L9YXJ4</accession>
<organism evidence="1 2">
    <name type="scientific">Natrinema gari JCM 14663</name>
    <dbReference type="NCBI Taxonomy" id="1230459"/>
    <lineage>
        <taxon>Archaea</taxon>
        <taxon>Methanobacteriati</taxon>
        <taxon>Methanobacteriota</taxon>
        <taxon>Stenosarchaea group</taxon>
        <taxon>Halobacteria</taxon>
        <taxon>Halobacteriales</taxon>
        <taxon>Natrialbaceae</taxon>
        <taxon>Natrinema</taxon>
    </lineage>
</organism>
<evidence type="ECO:0000313" key="1">
    <source>
        <dbReference type="EMBL" id="ELY78844.1"/>
    </source>
</evidence>
<keyword evidence="2" id="KW-1185">Reference proteome</keyword>
<dbReference type="Proteomes" id="UP000011592">
    <property type="component" value="Unassembled WGS sequence"/>
</dbReference>
<protein>
    <submittedName>
        <fullName evidence="1">Uncharacterized protein</fullName>
    </submittedName>
</protein>
<name>L9YXJ4_9EURY</name>
<evidence type="ECO:0000313" key="2">
    <source>
        <dbReference type="Proteomes" id="UP000011592"/>
    </source>
</evidence>